<dbReference type="PANTHER" id="PTHR28213:SF1">
    <property type="entry name" value="IMP-SPECIFIC 5'-NUCLEOTIDASE 1"/>
    <property type="match status" value="1"/>
</dbReference>
<reference evidence="19" key="1">
    <citation type="submission" date="2016-02" db="EMBL/GenBank/DDBJ databases">
        <title>Comparative genomics of biotechnologically important yeasts.</title>
        <authorList>
            <consortium name="DOE Joint Genome Institute"/>
            <person name="Riley R."/>
            <person name="Haridas S."/>
            <person name="Wolfe K.H."/>
            <person name="Lopes M.R."/>
            <person name="Hittinger C.T."/>
            <person name="Goker M."/>
            <person name="Salamov A."/>
            <person name="Wisecaver J."/>
            <person name="Long T.M."/>
            <person name="Aerts A.L."/>
            <person name="Barry K."/>
            <person name="Choi C."/>
            <person name="Clum A."/>
            <person name="Coughlan A.Y."/>
            <person name="Deshpande S."/>
            <person name="Douglass A.P."/>
            <person name="Hanson S.J."/>
            <person name="Klenk H.-P."/>
            <person name="Labutti K."/>
            <person name="Lapidus A."/>
            <person name="Lindquist E."/>
            <person name="Lipzen A."/>
            <person name="Meier-Kolthoff J.P."/>
            <person name="Ohm R.A."/>
            <person name="Otillar R.P."/>
            <person name="Pangilinan J."/>
            <person name="Peng Y."/>
            <person name="Rokas A."/>
            <person name="Rosa C.A."/>
            <person name="Scheuner C."/>
            <person name="Sibirny A.A."/>
            <person name="Slot J.C."/>
            <person name="Stielow J.B."/>
            <person name="Sun H."/>
            <person name="Kurtzman C.P."/>
            <person name="Blackwell M."/>
            <person name="Jeffries T.W."/>
            <person name="Grigoriev I.V."/>
        </authorList>
    </citation>
    <scope>NUCLEOTIDE SEQUENCE [LARGE SCALE GENOMIC DNA]</scope>
    <source>
        <strain evidence="19">NRRL Y-17796</strain>
    </source>
</reference>
<dbReference type="Gene3D" id="3.80.10.10">
    <property type="entry name" value="Ribonuclease Inhibitor"/>
    <property type="match status" value="3"/>
</dbReference>
<keyword evidence="12" id="KW-0460">Magnesium</keyword>
<dbReference type="SMART" id="SM00364">
    <property type="entry name" value="LRR_BAC"/>
    <property type="match status" value="7"/>
</dbReference>
<accession>A0A1E4THH8</accession>
<evidence type="ECO:0000256" key="12">
    <source>
        <dbReference type="ARBA" id="ARBA00022842"/>
    </source>
</evidence>
<dbReference type="SUPFAM" id="SSF56784">
    <property type="entry name" value="HAD-like"/>
    <property type="match status" value="1"/>
</dbReference>
<feature type="compositionally biased region" description="Polar residues" evidence="15">
    <location>
        <begin position="33"/>
        <end position="44"/>
    </location>
</feature>
<dbReference type="EC" id="3.1.3.99" evidence="4"/>
<evidence type="ECO:0000256" key="5">
    <source>
        <dbReference type="ARBA" id="ARBA00015544"/>
    </source>
</evidence>
<dbReference type="Pfam" id="PF00211">
    <property type="entry name" value="Guanylate_cyc"/>
    <property type="match status" value="1"/>
</dbReference>
<comment type="cofactor">
    <cofactor evidence="1">
        <name>Mg(2+)</name>
        <dbReference type="ChEBI" id="CHEBI:18420"/>
    </cofactor>
</comment>
<evidence type="ECO:0000256" key="9">
    <source>
        <dbReference type="ARBA" id="ARBA00022741"/>
    </source>
</evidence>
<dbReference type="SMART" id="SM00365">
    <property type="entry name" value="LRR_SD22"/>
    <property type="match status" value="5"/>
</dbReference>
<evidence type="ECO:0000256" key="15">
    <source>
        <dbReference type="SAM" id="MobiDB-lite"/>
    </source>
</evidence>
<name>A0A1E4THH8_9ASCO</name>
<dbReference type="CDD" id="cd07302">
    <property type="entry name" value="CHD"/>
    <property type="match status" value="1"/>
</dbReference>
<dbReference type="GO" id="GO:0071590">
    <property type="term" value="P:nicotinamide riboside biosynthetic process"/>
    <property type="evidence" value="ECO:0007669"/>
    <property type="project" value="TreeGrafter"/>
</dbReference>
<evidence type="ECO:0000256" key="14">
    <source>
        <dbReference type="ARBA" id="ARBA00047413"/>
    </source>
</evidence>
<evidence type="ECO:0000256" key="6">
    <source>
        <dbReference type="ARBA" id="ARBA00022614"/>
    </source>
</evidence>
<dbReference type="CDD" id="cd17214">
    <property type="entry name" value="RA_CYR1_like"/>
    <property type="match status" value="1"/>
</dbReference>
<evidence type="ECO:0000256" key="8">
    <source>
        <dbReference type="ARBA" id="ARBA00022737"/>
    </source>
</evidence>
<keyword evidence="9" id="KW-0547">Nucleotide-binding</keyword>
<feature type="region of interest" description="Disordered" evidence="15">
    <location>
        <begin position="1361"/>
        <end position="1392"/>
    </location>
</feature>
<dbReference type="GO" id="GO:0008253">
    <property type="term" value="F:5'-nucleotidase activity"/>
    <property type="evidence" value="ECO:0007669"/>
    <property type="project" value="InterPro"/>
</dbReference>
<dbReference type="InterPro" id="IPR055414">
    <property type="entry name" value="LRR_R13L4/SHOC2-like"/>
</dbReference>
<sequence>MSHSKDKDHKQPEIRRDSELSASDPLNPGPLSGRSSVNGANDSDLQAYLSTSNVEEISPFMYQSPPMNVVVPSHASNVSSSHQVDTRAASRSDGSNESNGTRRVPSMELSPKSVTPSTKSSRSGKRSFFDKIIPRKSSVLPSFESRNNNQNSSSTGANNTGNSSGSSNNYEPHHHRRGAVQQSAQKISANISAFNELIHPPDSLLSAGHRTFIGSHLHTPSRSSASVSRHSLNNNANSSTKNGKDTQGNSTLFDLDTDMSRMAGIVSSELSNESPAQNYLPSGWEAPESWGVQKVPDSQPSKKRDTSRMEITTGISPDSVRRIRVFRPDHTFSTISCPMGITTSELLSVLAKKFFLPTVANHVLGLRVAGRTKVLRSDVRPLYTLFKILLEWGYTEKDNFGEIGSNDINYISQFVVYAIGESVQTFYREFRPVNGYSNVSIRRLDLQNIPVVLFAHGSEIRSLDVSVNLSLNIPSDFIQTCTNLKRLIYRDNKNEIFPKKLCNIPKLMHLDLGGNLIQTLDDVPFDSVSQLDTLILQNNPLKELPDNLLSLSSLRCLNVATCNFTFFPMVICGLHSLSELDISFNEITVIPEGIGDLKNLTKLVLAHNKLSRQFPRSMTNLVNLRELDLRYNNLHDASWATLLLSLEILRLEHNSISSFNYSIPSLKMLRLDYNPLTHFTLPQPHPFLEELSIQRAMLSDLPEDCFKNMPDLKKLVLDRNELVSLPTQLYTLSKLIHLSLKWNRIQEISSDISNFTELQILEVQCNNIRELPQEIWKCSSMIYLNASSNLLEFFPKCPERLSIVSKPVNSLIIDENYTNEPALMKKKLSISSASYAGSDSAESSIGEERGSFSVNTPKRRVSSFSAASVPTAYSLAVSLKSLILADNRLNDECFEQIFLFQNLKVLNLSYNDIMEIPFGALSRFKKVQELYLSHTGLTGSPGDDLETLADLRVLYLNGNRLHTLPAELGKLQDLHILDVGNNFLKYNIANWPYDWNWNFNPNLRYLNFSGNRRLEIKAQHNPNFTLGGERSLSDFSGLKDLRVLGLMDITLTVHSIPDENEDCRIRTTGTTISKYSYGISDTLGNHDHLCMADLVLERFRGKEDEMVFAMFQGAKRPENGSKITKFIQDNLSVILSEELGYVEEHNESVADALRRSLLILAREFGTVVLFMEADPTIVQSLLLKRASSLKVPIKSSDVDEGCMASVLYFRGSTLYLANTGTFCSVIGQSDGSYKALNKRHKPLTTKELESTHKRHGYVDLQGRYNGELETSRALGYFHLIPLPMAGPDIIEYQLSDTDDILIIGSTELWEYIRYETAVDIARTATNPLMAAQKLRDFAIAYGCDKSLMIMVLYLSDKRQRSRTGGTQGSAVPRPSEEEIYTAGKKKRERSALPEDSNLARLGVEVDPPTGHLAMVFTDIKNSTILWELYPIAMRSAIKTHNFVMRRQLRMIGGYEVKTEGDAFMVCFQTATAALLWCFSVQNQLLLEDWPFEIMNSPEGAEVVDAEGNRIYRGLSVRMGIHWGAPVCERDPITKRMDYFGPMVNRASRISAVADGGEIVVSSEMQAEISKLEELVKAEEGPRRYSHEMDEATLESVKRDFSVLSSIGWKAKSLGQFKLKGLENPEYLHLVLPNNLLSRSNKNTGEGSSKDARSVASVLSLETMHKLRMIVLRLEYLVEETSTKRQTTSTKSDVWTYLFSSNTSQAEPYLLPMYSNLITRLEAATTTLFLYRGIEATDHDALKSHRRDGFIEWIKGLLAVPFVLSSEPNLYRKGASFSQEVSEDARRRYAEIFLDVEQMVDEQIDCQESGLIQRARLLQLVPSVGTFFTSLPLKEAFLQCDEKLCISNRRLVSPSFNDVRHVLNTAQLISLAWGDINLRLVTFDGDVTLYDDGCELNEDSPVIPRIIELIRRNVVVGIVTAAGYSNKSGDRYYQRLKGLLKAIVSSTILTDKQKRNGLYVMGGESNFMFVFDGISDELLWIDPAEWMLPEMKTWNYQDINAVLDTAEHFLETCIKNLRLPAEILRKERAVGIIAVDGAKLRREDLEEVVLGVQKRLDFLSVSQRIQFCCFNGGQDVFVDIGDKRLGVKCLQRYLKGISGHETLHVGDQFASLGANDFKARMAASTVWTTSPKETCTLMDELFELKDHPKTVSVKRYQPNLV</sequence>
<evidence type="ECO:0000256" key="4">
    <source>
        <dbReference type="ARBA" id="ARBA00012894"/>
    </source>
</evidence>
<evidence type="ECO:0000256" key="10">
    <source>
        <dbReference type="ARBA" id="ARBA00022801"/>
    </source>
</evidence>
<keyword evidence="7" id="KW-0479">Metal-binding</keyword>
<evidence type="ECO:0000259" key="17">
    <source>
        <dbReference type="PROSITE" id="PS51746"/>
    </source>
</evidence>
<feature type="compositionally biased region" description="Polar residues" evidence="15">
    <location>
        <begin position="74"/>
        <end position="83"/>
    </location>
</feature>
<organism evidence="18 19">
    <name type="scientific">Tortispora caseinolytica NRRL Y-17796</name>
    <dbReference type="NCBI Taxonomy" id="767744"/>
    <lineage>
        <taxon>Eukaryota</taxon>
        <taxon>Fungi</taxon>
        <taxon>Dikarya</taxon>
        <taxon>Ascomycota</taxon>
        <taxon>Saccharomycotina</taxon>
        <taxon>Trigonopsidomycetes</taxon>
        <taxon>Trigonopsidales</taxon>
        <taxon>Trigonopsidaceae</taxon>
        <taxon>Tortispora</taxon>
    </lineage>
</organism>
<dbReference type="SMART" id="SM00044">
    <property type="entry name" value="CYCc"/>
    <property type="match status" value="1"/>
</dbReference>
<comment type="similarity">
    <text evidence="2">Belongs to the ISN1 family.</text>
</comment>
<dbReference type="Pfam" id="PF23010">
    <property type="entry name" value="RA_3"/>
    <property type="match status" value="1"/>
</dbReference>
<keyword evidence="10" id="KW-0378">Hydrolase</keyword>
<dbReference type="Pfam" id="PF23598">
    <property type="entry name" value="LRR_14"/>
    <property type="match status" value="1"/>
</dbReference>
<keyword evidence="6" id="KW-0433">Leucine-rich repeat</keyword>
<comment type="catalytic activity">
    <reaction evidence="14">
        <text>IMP + H2O = inosine + phosphate</text>
        <dbReference type="Rhea" id="RHEA:27718"/>
        <dbReference type="ChEBI" id="CHEBI:15377"/>
        <dbReference type="ChEBI" id="CHEBI:17596"/>
        <dbReference type="ChEBI" id="CHEBI:43474"/>
        <dbReference type="ChEBI" id="CHEBI:58053"/>
        <dbReference type="EC" id="3.1.3.99"/>
    </reaction>
</comment>
<dbReference type="InterPro" id="IPR055071">
    <property type="entry name" value="RA_PHLPP-like"/>
</dbReference>
<dbReference type="OrthoDB" id="2021138at2759"/>
<evidence type="ECO:0000313" key="19">
    <source>
        <dbReference type="Proteomes" id="UP000095023"/>
    </source>
</evidence>
<feature type="region of interest" description="Disordered" evidence="15">
    <location>
        <begin position="1"/>
        <end position="44"/>
    </location>
</feature>
<feature type="compositionally biased region" description="Low complexity" evidence="15">
    <location>
        <begin position="110"/>
        <end position="121"/>
    </location>
</feature>
<dbReference type="SUPFAM" id="SSF52058">
    <property type="entry name" value="L domain-like"/>
    <property type="match status" value="2"/>
</dbReference>
<keyword evidence="19" id="KW-1185">Reference proteome</keyword>
<dbReference type="GO" id="GO:0005524">
    <property type="term" value="F:ATP binding"/>
    <property type="evidence" value="ECO:0007669"/>
    <property type="project" value="UniProtKB-KW"/>
</dbReference>
<keyword evidence="13" id="KW-0546">Nucleotide metabolism</keyword>
<feature type="compositionally biased region" description="Low complexity" evidence="15">
    <location>
        <begin position="221"/>
        <end position="231"/>
    </location>
</feature>
<dbReference type="InterPro" id="IPR009453">
    <property type="entry name" value="ISN1"/>
</dbReference>
<feature type="compositionally biased region" description="Low complexity" evidence="15">
    <location>
        <begin position="147"/>
        <end position="169"/>
    </location>
</feature>
<dbReference type="GO" id="GO:0006190">
    <property type="term" value="P:inosine salvage"/>
    <property type="evidence" value="ECO:0007669"/>
    <property type="project" value="InterPro"/>
</dbReference>
<feature type="region of interest" description="Disordered" evidence="15">
    <location>
        <begin position="283"/>
        <end position="312"/>
    </location>
</feature>
<dbReference type="Gene3D" id="3.60.40.10">
    <property type="entry name" value="PPM-type phosphatase domain"/>
    <property type="match status" value="1"/>
</dbReference>
<dbReference type="InterPro" id="IPR001611">
    <property type="entry name" value="Leu-rich_rpt"/>
</dbReference>
<dbReference type="Pfam" id="PF00481">
    <property type="entry name" value="PP2C"/>
    <property type="match status" value="1"/>
</dbReference>
<dbReference type="Gene3D" id="3.30.70.1230">
    <property type="entry name" value="Nucleotide cyclase"/>
    <property type="match status" value="1"/>
</dbReference>
<keyword evidence="8" id="KW-0677">Repeat</keyword>
<evidence type="ECO:0000259" key="16">
    <source>
        <dbReference type="PROSITE" id="PS50125"/>
    </source>
</evidence>
<dbReference type="SUPFAM" id="SSF81606">
    <property type="entry name" value="PP2C-like"/>
    <property type="match status" value="1"/>
</dbReference>
<dbReference type="Pfam" id="PF06437">
    <property type="entry name" value="ISN1"/>
    <property type="match status" value="1"/>
</dbReference>
<evidence type="ECO:0000313" key="18">
    <source>
        <dbReference type="EMBL" id="ODV91206.1"/>
    </source>
</evidence>
<dbReference type="GO" id="GO:0009190">
    <property type="term" value="P:cyclic nucleotide biosynthetic process"/>
    <property type="evidence" value="ECO:0007669"/>
    <property type="project" value="InterPro"/>
</dbReference>
<feature type="compositionally biased region" description="Polar residues" evidence="15">
    <location>
        <begin position="92"/>
        <end position="101"/>
    </location>
</feature>
<dbReference type="Pfam" id="PF13855">
    <property type="entry name" value="LRR_8"/>
    <property type="match status" value="1"/>
</dbReference>
<evidence type="ECO:0000256" key="11">
    <source>
        <dbReference type="ARBA" id="ARBA00022840"/>
    </source>
</evidence>
<gene>
    <name evidence="18" type="ORF">CANCADRAFT_2922</name>
</gene>
<dbReference type="SMART" id="SM00369">
    <property type="entry name" value="LRR_TYP"/>
    <property type="match status" value="11"/>
</dbReference>
<dbReference type="Proteomes" id="UP000095023">
    <property type="component" value="Unassembled WGS sequence"/>
</dbReference>
<feature type="region of interest" description="Disordered" evidence="15">
    <location>
        <begin position="216"/>
        <end position="253"/>
    </location>
</feature>
<feature type="domain" description="Guanylate cyclase" evidence="16">
    <location>
        <begin position="1413"/>
        <end position="1550"/>
    </location>
</feature>
<proteinExistence type="inferred from homology"/>
<dbReference type="PANTHER" id="PTHR28213">
    <property type="entry name" value="IMP-SPECIFIC 5'-NUCLEOTIDASE 1"/>
    <property type="match status" value="1"/>
</dbReference>
<evidence type="ECO:0000256" key="2">
    <source>
        <dbReference type="ARBA" id="ARBA00005307"/>
    </source>
</evidence>
<feature type="domain" description="PPM-type phosphatase" evidence="17">
    <location>
        <begin position="1076"/>
        <end position="1354"/>
    </location>
</feature>
<dbReference type="CDD" id="cd00143">
    <property type="entry name" value="PP2Cc"/>
    <property type="match status" value="1"/>
</dbReference>
<dbReference type="InterPro" id="IPR036457">
    <property type="entry name" value="PPM-type-like_dom_sf"/>
</dbReference>
<dbReference type="InterPro" id="IPR029787">
    <property type="entry name" value="Nucleotide_cyclase"/>
</dbReference>
<dbReference type="SUPFAM" id="SSF55073">
    <property type="entry name" value="Nucleotide cyclase"/>
    <property type="match status" value="1"/>
</dbReference>
<evidence type="ECO:0000256" key="13">
    <source>
        <dbReference type="ARBA" id="ARBA00023080"/>
    </source>
</evidence>
<keyword evidence="11" id="KW-0067">ATP-binding</keyword>
<comment type="subunit">
    <text evidence="3">Homotetramer.</text>
</comment>
<dbReference type="GO" id="GO:0000287">
    <property type="term" value="F:magnesium ion binding"/>
    <property type="evidence" value="ECO:0007669"/>
    <property type="project" value="InterPro"/>
</dbReference>
<dbReference type="InterPro" id="IPR001054">
    <property type="entry name" value="A/G_cyclase"/>
</dbReference>
<protein>
    <recommendedName>
        <fullName evidence="5">IMP-specific 5'-nucleotidase 1</fullName>
        <ecNumber evidence="4">3.1.3.99</ecNumber>
    </recommendedName>
</protein>
<dbReference type="SMART" id="SM00332">
    <property type="entry name" value="PP2Cc"/>
    <property type="match status" value="1"/>
</dbReference>
<feature type="region of interest" description="Disordered" evidence="15">
    <location>
        <begin position="64"/>
        <end position="184"/>
    </location>
</feature>
<dbReference type="PROSITE" id="PS51450">
    <property type="entry name" value="LRR"/>
    <property type="match status" value="3"/>
</dbReference>
<dbReference type="InterPro" id="IPR036412">
    <property type="entry name" value="HAD-like_sf"/>
</dbReference>
<evidence type="ECO:0000256" key="1">
    <source>
        <dbReference type="ARBA" id="ARBA00001946"/>
    </source>
</evidence>
<dbReference type="PROSITE" id="PS51746">
    <property type="entry name" value="PPM_2"/>
    <property type="match status" value="1"/>
</dbReference>
<feature type="compositionally biased region" description="Basic and acidic residues" evidence="15">
    <location>
        <begin position="1"/>
        <end position="19"/>
    </location>
</feature>
<feature type="compositionally biased region" description="Polar residues" evidence="15">
    <location>
        <begin position="232"/>
        <end position="252"/>
    </location>
</feature>
<dbReference type="InterPro" id="IPR032675">
    <property type="entry name" value="LRR_dom_sf"/>
</dbReference>
<evidence type="ECO:0000256" key="3">
    <source>
        <dbReference type="ARBA" id="ARBA00011881"/>
    </source>
</evidence>
<dbReference type="InterPro" id="IPR003591">
    <property type="entry name" value="Leu-rich_rpt_typical-subtyp"/>
</dbReference>
<dbReference type="GO" id="GO:0035556">
    <property type="term" value="P:intracellular signal transduction"/>
    <property type="evidence" value="ECO:0007669"/>
    <property type="project" value="InterPro"/>
</dbReference>
<dbReference type="GO" id="GO:0071592">
    <property type="term" value="P:nicotinic acid riboside biosynthetic process"/>
    <property type="evidence" value="ECO:0007669"/>
    <property type="project" value="TreeGrafter"/>
</dbReference>
<dbReference type="EMBL" id="KV453842">
    <property type="protein sequence ID" value="ODV91206.1"/>
    <property type="molecule type" value="Genomic_DNA"/>
</dbReference>
<evidence type="ECO:0000256" key="7">
    <source>
        <dbReference type="ARBA" id="ARBA00022723"/>
    </source>
</evidence>
<dbReference type="PROSITE" id="PS50125">
    <property type="entry name" value="GUANYLATE_CYCLASE_2"/>
    <property type="match status" value="1"/>
</dbReference>
<dbReference type="InterPro" id="IPR001932">
    <property type="entry name" value="PPM-type_phosphatase-like_dom"/>
</dbReference>